<evidence type="ECO:0000313" key="23">
    <source>
        <dbReference type="RefSeq" id="XP_022319467.1"/>
    </source>
</evidence>
<gene>
    <name evidence="20 21 22 23 24" type="primary">LOC111122145</name>
</gene>
<dbReference type="PROSITE" id="PS01359">
    <property type="entry name" value="ZF_PHD_1"/>
    <property type="match status" value="1"/>
</dbReference>
<dbReference type="Gene3D" id="2.30.30.140">
    <property type="match status" value="1"/>
</dbReference>
<dbReference type="Gene3D" id="6.10.140.2220">
    <property type="match status" value="1"/>
</dbReference>
<accession>A0A8B8CUH6</accession>
<feature type="compositionally biased region" description="Basic and acidic residues" evidence="14">
    <location>
        <begin position="1"/>
        <end position="16"/>
    </location>
</feature>
<keyword evidence="19" id="KW-1185">Reference proteome</keyword>
<dbReference type="PANTHER" id="PTHR46453:SF5">
    <property type="entry name" value="PROTEIN KINASE C-BINDING PROTEIN 1 ISOFORM X1"/>
    <property type="match status" value="1"/>
</dbReference>
<keyword evidence="9 12" id="KW-0103">Bromodomain</keyword>
<proteinExistence type="predicted"/>
<evidence type="ECO:0000313" key="21">
    <source>
        <dbReference type="RefSeq" id="XP_022319449.1"/>
    </source>
</evidence>
<dbReference type="CDD" id="cd05508">
    <property type="entry name" value="Bromo_RACK7"/>
    <property type="match status" value="1"/>
</dbReference>
<dbReference type="PROSITE" id="PS01360">
    <property type="entry name" value="ZF_MYND_1"/>
    <property type="match status" value="1"/>
</dbReference>
<dbReference type="InterPro" id="IPR007889">
    <property type="entry name" value="HTH_Psq"/>
</dbReference>
<dbReference type="Gene3D" id="1.20.920.10">
    <property type="entry name" value="Bromodomain-like"/>
    <property type="match status" value="1"/>
</dbReference>
<evidence type="ECO:0000256" key="9">
    <source>
        <dbReference type="ARBA" id="ARBA00023117"/>
    </source>
</evidence>
<dbReference type="PROSITE" id="PS50865">
    <property type="entry name" value="ZF_MYND_2"/>
    <property type="match status" value="1"/>
</dbReference>
<evidence type="ECO:0000256" key="3">
    <source>
        <dbReference type="ARBA" id="ARBA00022454"/>
    </source>
</evidence>
<dbReference type="Pfam" id="PF05225">
    <property type="entry name" value="HTH_psq"/>
    <property type="match status" value="1"/>
</dbReference>
<dbReference type="InterPro" id="IPR044075">
    <property type="entry name" value="PRKCBP1_PHD"/>
</dbReference>
<dbReference type="KEGG" id="cvn:111122145"/>
<organism evidence="19 22">
    <name type="scientific">Crassostrea virginica</name>
    <name type="common">Eastern oyster</name>
    <dbReference type="NCBI Taxonomy" id="6565"/>
    <lineage>
        <taxon>Eukaryota</taxon>
        <taxon>Metazoa</taxon>
        <taxon>Spiralia</taxon>
        <taxon>Lophotrochozoa</taxon>
        <taxon>Mollusca</taxon>
        <taxon>Bivalvia</taxon>
        <taxon>Autobranchia</taxon>
        <taxon>Pteriomorphia</taxon>
        <taxon>Ostreida</taxon>
        <taxon>Ostreoidea</taxon>
        <taxon>Ostreidae</taxon>
        <taxon>Crassostrea</taxon>
    </lineage>
</organism>
<feature type="compositionally biased region" description="Polar residues" evidence="14">
    <location>
        <begin position="1256"/>
        <end position="1299"/>
    </location>
</feature>
<feature type="region of interest" description="Disordered" evidence="14">
    <location>
        <begin position="81"/>
        <end position="136"/>
    </location>
</feature>
<sequence length="1589" mass="177186">MSNRSESLRSRDDIPLRRRPTPQTRERSREREKEKSKDREKKEDVSNTNEAEKPGGMRTRLSTGSIHLNGTTTIAVAREIENNQRLQGRSPKDIVESPVKRKKTSSYSEERTTGVDVSTAGTNPPPKKRKIGRNDGSGEDNRNDYFCWLCHKEGTVICCELCPRVYHTKCLEISRELPKDWVCPECEKIMRAECVDTRSKAMSMITVDTLCTLLKYALERMKHQGSDPFTQPVDLKAVPYYTDYIYNPMDLTQLEKNVKKKMYGCTEAFLADAKWILHNCIIFNGSAHKLTASAKMIIKICKHEMNEIELCPDCYLNSCIRKNDEWFSETCRTPHTLVWAKLKGYPFWPAKVIRYEASNALREVDGQVDVRFFGAHDRSWVPTSQVFMLSKEIPTPAKSKKWGFDYAMEETELHIKKIRDKFGRFDYAPFRTPYDKNHVYFHNKMKLPSRNVVKKSPKVLVPSPLKTGSPVKMVISRQISEGKGGEKQSLVMKRASAVRNKYSSIITTRRGIGDTTPTVKTEAPPGEFTASSLESGGTTETKPDTKGTAAKSPHPGSCKSDIIDKIQSKIEAMSESEEEETIEEPKHSPPRDPSTQKSSASSTKEEDSSGVEQTQRETLKLEEEKETPHESTLDPSTGQISAKTMSEDKTEEKEKDCSKCEDRKTGESGNMDELRTLGEEEPSSPAKSGAVEGSPSKTEYLAKLQRTIQSCKDKLGISGDSLEDEDEGHSSQEEEAEEEDSEEEEEEDQLEDDKKKEVDTEEDSQESSVRSLEESKSEEEDSKSSEISRIEEDKSSEVSQAEEDKSSEAEETRTEEDKASEEDMDTDQVCSSSTDVTMETKKAEKNIFELMETGPSVVSVEDKKTEQSAAAAEETEETKDQTKTKAPVSDATKRDEIESRENGTLATTKEKPGEKEERVVEIPDTTEKEKADTSQSKEGVKEQVMTHLKVTTPPKVTITGSSEVTTSPKITTPPKIITTASSEISPKGKDRSGIVYRKTNKKTVQPPVILPKPPGSIVSLSSEFFQSAVEKSLQPGVPSSSVLAQKRKLSEEESNAASQVTKISKPNPPVKAKTSVEKVPECGGRMSEQPKESLEEPQPQTENKELPQYAQEMVRSFSEKMMSNMQSSLQEMCAEIVSKSSQQKPSEQTDVEAELVRIDWEQKQQIAELKHNFHLTVAEMKTLWEAEKQRIVQDMKVAHAKELEKSITETKKKQWCANCGKEAIFYCCWNTSYCDYPCQQIHWPAHMPVCMQTQNNATDPGGSDPSSQLNGPTRSSSHSNATDRPPQSSNMAGGPSPSNLLEIESDDFRRSTRENLTNILQQHQQQHQQQQQHRIQNPPPQPMTNVQYLSGGGANPVPTNIPPQYLQQPQRMAHEDSGRKKPNYYWTDQTMDQAVSAVLKDGMSVNKASKIFNVPRKILTERVGGRLPLPQSVTGNQPLATPPVQFQYVGQPQSLVQPPSSVQQLNSTQQVSVIPTSSVQPLNSTQQAMRIPGPQTQGLPQTIMGPPHQVLSSGGSILYPIQISQSGPSLMSGGPVVISQTGQQVPQPGSMIISHPGQHPSQGPPMVVSQTNPHPQAMTGNLAFHGRFP</sequence>
<dbReference type="InterPro" id="IPR011011">
    <property type="entry name" value="Znf_FYVE_PHD"/>
</dbReference>
<dbReference type="GO" id="GO:0008270">
    <property type="term" value="F:zinc ion binding"/>
    <property type="evidence" value="ECO:0007669"/>
    <property type="project" value="UniProtKB-KW"/>
</dbReference>
<dbReference type="SMART" id="SM00293">
    <property type="entry name" value="PWWP"/>
    <property type="match status" value="1"/>
</dbReference>
<dbReference type="InterPro" id="IPR036427">
    <property type="entry name" value="Bromodomain-like_sf"/>
</dbReference>
<evidence type="ECO:0000256" key="4">
    <source>
        <dbReference type="ARBA" id="ARBA00022723"/>
    </source>
</evidence>
<feature type="domain" description="MYND-type" evidence="18">
    <location>
        <begin position="1216"/>
        <end position="1250"/>
    </location>
</feature>
<dbReference type="SUPFAM" id="SSF46689">
    <property type="entry name" value="Homeodomain-like"/>
    <property type="match status" value="1"/>
</dbReference>
<dbReference type="SUPFAM" id="SSF47370">
    <property type="entry name" value="Bromodomain"/>
    <property type="match status" value="1"/>
</dbReference>
<dbReference type="CDD" id="cd20160">
    <property type="entry name" value="PWWP_PRKCBP1"/>
    <property type="match status" value="1"/>
</dbReference>
<evidence type="ECO:0000256" key="2">
    <source>
        <dbReference type="ARBA" id="ARBA00004286"/>
    </source>
</evidence>
<protein>
    <submittedName>
        <fullName evidence="20 21">Protein kinase C-binding protein 1-like isoform X1</fullName>
    </submittedName>
</protein>
<dbReference type="RefSeq" id="XP_022319476.1">
    <property type="nucleotide sequence ID" value="XM_022463768.1"/>
</dbReference>
<feature type="domain" description="PHD-type" evidence="16">
    <location>
        <begin position="144"/>
        <end position="189"/>
    </location>
</feature>
<dbReference type="Gene3D" id="1.10.10.60">
    <property type="entry name" value="Homeodomain-like"/>
    <property type="match status" value="1"/>
</dbReference>
<feature type="compositionally biased region" description="Basic and acidic residues" evidence="14">
    <location>
        <begin position="90"/>
        <end position="99"/>
    </location>
</feature>
<evidence type="ECO:0000313" key="22">
    <source>
        <dbReference type="RefSeq" id="XP_022319458.1"/>
    </source>
</evidence>
<dbReference type="Pfam" id="PF00855">
    <property type="entry name" value="PWWP"/>
    <property type="match status" value="1"/>
</dbReference>
<evidence type="ECO:0000256" key="6">
    <source>
        <dbReference type="ARBA" id="ARBA00022833"/>
    </source>
</evidence>
<dbReference type="InterPro" id="IPR037967">
    <property type="entry name" value="ZMYND8_Bromo_dom"/>
</dbReference>
<feature type="region of interest" description="Disordered" evidence="14">
    <location>
        <begin position="1256"/>
        <end position="1302"/>
    </location>
</feature>
<dbReference type="InterPro" id="IPR056987">
    <property type="entry name" value="ZMYND8_CC"/>
</dbReference>
<dbReference type="SUPFAM" id="SSF57903">
    <property type="entry name" value="FYVE/PHD zinc finger"/>
    <property type="match status" value="1"/>
</dbReference>
<evidence type="ECO:0000259" key="18">
    <source>
        <dbReference type="PROSITE" id="PS50865"/>
    </source>
</evidence>
<dbReference type="Pfam" id="PF24324">
    <property type="entry name" value="MYND_ZMYND11_ZMYD8"/>
    <property type="match status" value="1"/>
</dbReference>
<dbReference type="InterPro" id="IPR019786">
    <property type="entry name" value="Zinc_finger_PHD-type_CS"/>
</dbReference>
<dbReference type="SUPFAM" id="SSF144232">
    <property type="entry name" value="HIT/MYND zinc finger-like"/>
    <property type="match status" value="1"/>
</dbReference>
<feature type="region of interest" description="Disordered" evidence="14">
    <location>
        <begin position="1028"/>
        <end position="1106"/>
    </location>
</feature>
<dbReference type="GO" id="GO:0140006">
    <property type="term" value="F:histone H3 reader activity"/>
    <property type="evidence" value="ECO:0007669"/>
    <property type="project" value="UniProtKB-ARBA"/>
</dbReference>
<keyword evidence="6" id="KW-0862">Zinc</keyword>
<feature type="region of interest" description="Disordered" evidence="14">
    <location>
        <begin position="1320"/>
        <end position="1381"/>
    </location>
</feature>
<evidence type="ECO:0000256" key="12">
    <source>
        <dbReference type="PROSITE-ProRule" id="PRU00035"/>
    </source>
</evidence>
<dbReference type="SMART" id="SM00297">
    <property type="entry name" value="BROMO"/>
    <property type="match status" value="1"/>
</dbReference>
<evidence type="ECO:0000313" key="19">
    <source>
        <dbReference type="Proteomes" id="UP000694844"/>
    </source>
</evidence>
<feature type="compositionally biased region" description="Polar residues" evidence="14">
    <location>
        <begin position="633"/>
        <end position="642"/>
    </location>
</feature>
<evidence type="ECO:0000259" key="17">
    <source>
        <dbReference type="PROSITE" id="PS50812"/>
    </source>
</evidence>
<dbReference type="RefSeq" id="XP_022319467.1">
    <property type="nucleotide sequence ID" value="XM_022463759.1"/>
</dbReference>
<dbReference type="GO" id="GO:0005694">
    <property type="term" value="C:chromosome"/>
    <property type="evidence" value="ECO:0007669"/>
    <property type="project" value="UniProtKB-SubCell"/>
</dbReference>
<keyword evidence="5 13" id="KW-0863">Zinc-finger</keyword>
<dbReference type="PANTHER" id="PTHR46453">
    <property type="entry name" value="PROTEIN KINASE C-BINDING PROTEIN 1"/>
    <property type="match status" value="1"/>
</dbReference>
<dbReference type="InterPro" id="IPR019787">
    <property type="entry name" value="Znf_PHD-finger"/>
</dbReference>
<dbReference type="SMART" id="SM00249">
    <property type="entry name" value="PHD"/>
    <property type="match status" value="1"/>
</dbReference>
<evidence type="ECO:0000259" key="16">
    <source>
        <dbReference type="PROSITE" id="PS50016"/>
    </source>
</evidence>
<evidence type="ECO:0000256" key="8">
    <source>
        <dbReference type="ARBA" id="ARBA00023015"/>
    </source>
</evidence>
<dbReference type="PROSITE" id="PS50014">
    <property type="entry name" value="BROMODOMAIN_2"/>
    <property type="match status" value="1"/>
</dbReference>
<feature type="domain" description="Bromo" evidence="15">
    <location>
        <begin position="221"/>
        <end position="291"/>
    </location>
</feature>
<evidence type="ECO:0000256" key="1">
    <source>
        <dbReference type="ARBA" id="ARBA00004123"/>
    </source>
</evidence>
<feature type="compositionally biased region" description="Basic and acidic residues" evidence="14">
    <location>
        <begin position="908"/>
        <end position="932"/>
    </location>
</feature>
<evidence type="ECO:0000256" key="7">
    <source>
        <dbReference type="ARBA" id="ARBA00022853"/>
    </source>
</evidence>
<feature type="region of interest" description="Disordered" evidence="14">
    <location>
        <begin position="851"/>
        <end position="999"/>
    </location>
</feature>
<dbReference type="RefSeq" id="XP_022319449.1">
    <property type="nucleotide sequence ID" value="XM_022463741.1"/>
</dbReference>
<feature type="compositionally biased region" description="Basic and acidic residues" evidence="14">
    <location>
        <begin position="782"/>
        <end position="817"/>
    </location>
</feature>
<keyword evidence="4" id="KW-0479">Metal-binding</keyword>
<dbReference type="GO" id="GO:0003714">
    <property type="term" value="F:transcription corepressor activity"/>
    <property type="evidence" value="ECO:0007669"/>
    <property type="project" value="TreeGrafter"/>
</dbReference>
<reference evidence="21 22" key="2">
    <citation type="submission" date="2025-04" db="UniProtKB">
        <authorList>
            <consortium name="RefSeq"/>
        </authorList>
    </citation>
    <scope>IDENTIFICATION</scope>
    <source>
        <tissue evidence="21 22">Whole sample</tissue>
    </source>
</reference>
<dbReference type="InterPro" id="IPR013083">
    <property type="entry name" value="Znf_RING/FYVE/PHD"/>
</dbReference>
<evidence type="ECO:0000313" key="24">
    <source>
        <dbReference type="RefSeq" id="XP_022319476.1"/>
    </source>
</evidence>
<feature type="domain" description="PWWP" evidence="17">
    <location>
        <begin position="334"/>
        <end position="392"/>
    </location>
</feature>
<feature type="compositionally biased region" description="Basic and acidic residues" evidence="14">
    <location>
        <begin position="891"/>
        <end position="901"/>
    </location>
</feature>
<dbReference type="SUPFAM" id="SSF63748">
    <property type="entry name" value="Tudor/PWWP/MBT"/>
    <property type="match status" value="1"/>
</dbReference>
<feature type="compositionally biased region" description="Basic and acidic residues" evidence="14">
    <location>
        <begin position="24"/>
        <end position="55"/>
    </location>
</feature>
<dbReference type="CDD" id="cd15538">
    <property type="entry name" value="PHD_PRKCBP1"/>
    <property type="match status" value="1"/>
</dbReference>
<dbReference type="PRINTS" id="PR00503">
    <property type="entry name" value="BROMODOMAIN"/>
</dbReference>
<feature type="compositionally biased region" description="Polar residues" evidence="14">
    <location>
        <begin position="1055"/>
        <end position="1064"/>
    </location>
</feature>
<feature type="compositionally biased region" description="Low complexity" evidence="14">
    <location>
        <begin position="1321"/>
        <end position="1333"/>
    </location>
</feature>
<evidence type="ECO:0000256" key="13">
    <source>
        <dbReference type="PROSITE-ProRule" id="PRU00134"/>
    </source>
</evidence>
<feature type="compositionally biased region" description="Basic and acidic residues" evidence="14">
    <location>
        <begin position="614"/>
        <end position="632"/>
    </location>
</feature>
<comment type="subcellular location">
    <subcellularLocation>
        <location evidence="2">Chromosome</location>
    </subcellularLocation>
    <subcellularLocation>
        <location evidence="1">Nucleus</location>
    </subcellularLocation>
</comment>
<evidence type="ECO:0000256" key="5">
    <source>
        <dbReference type="ARBA" id="ARBA00022771"/>
    </source>
</evidence>
<dbReference type="Pfam" id="PF23460">
    <property type="entry name" value="ZMYND8_CC"/>
    <property type="match status" value="1"/>
</dbReference>
<dbReference type="Pfam" id="PF00439">
    <property type="entry name" value="Bromodomain"/>
    <property type="match status" value="1"/>
</dbReference>
<dbReference type="GeneID" id="111122145"/>
<feature type="compositionally biased region" description="Basic and acidic residues" evidence="14">
    <location>
        <begin position="645"/>
        <end position="678"/>
    </location>
</feature>
<keyword evidence="3" id="KW-0158">Chromosome</keyword>
<keyword evidence="8" id="KW-0805">Transcription regulation</keyword>
<keyword evidence="7" id="KW-0156">Chromatin regulator</keyword>
<dbReference type="OrthoDB" id="6272564at2759"/>
<evidence type="ECO:0000256" key="14">
    <source>
        <dbReference type="SAM" id="MobiDB-lite"/>
    </source>
</evidence>
<reference evidence="19" key="1">
    <citation type="submission" date="2024-06" db="UniProtKB">
        <authorList>
            <consortium name="RefSeq"/>
        </authorList>
    </citation>
    <scope>NUCLEOTIDE SEQUENCE [LARGE SCALE GENOMIC DNA]</scope>
    <source>
        <tissue evidence="20 24">Whole sample</tissue>
    </source>
</reference>
<keyword evidence="11" id="KW-0539">Nucleus</keyword>
<feature type="compositionally biased region" description="Polar residues" evidence="14">
    <location>
        <begin position="529"/>
        <end position="540"/>
    </location>
</feature>
<dbReference type="GO" id="GO:0005634">
    <property type="term" value="C:nucleus"/>
    <property type="evidence" value="ECO:0007669"/>
    <property type="project" value="UniProtKB-SubCell"/>
</dbReference>
<dbReference type="Gene3D" id="3.30.40.10">
    <property type="entry name" value="Zinc/RING finger domain, C3HC4 (zinc finger)"/>
    <property type="match status" value="1"/>
</dbReference>
<evidence type="ECO:0000313" key="20">
    <source>
        <dbReference type="RefSeq" id="XP_022319442.1"/>
    </source>
</evidence>
<dbReference type="GO" id="GO:0005737">
    <property type="term" value="C:cytoplasm"/>
    <property type="evidence" value="ECO:0007669"/>
    <property type="project" value="TreeGrafter"/>
</dbReference>
<feature type="compositionally biased region" description="Acidic residues" evidence="14">
    <location>
        <begin position="721"/>
        <end position="751"/>
    </location>
</feature>
<evidence type="ECO:0000259" key="15">
    <source>
        <dbReference type="PROSITE" id="PS50014"/>
    </source>
</evidence>
<feature type="compositionally biased region" description="Polar residues" evidence="14">
    <location>
        <begin position="828"/>
        <end position="837"/>
    </location>
</feature>
<feature type="region of interest" description="Disordered" evidence="14">
    <location>
        <begin position="508"/>
        <end position="839"/>
    </location>
</feature>
<dbReference type="GO" id="GO:0003677">
    <property type="term" value="F:DNA binding"/>
    <property type="evidence" value="ECO:0007669"/>
    <property type="project" value="InterPro"/>
</dbReference>
<dbReference type="FunFam" id="6.10.140.2220:FF:000002">
    <property type="entry name" value="Protein kinase C-binding protein 1 isoform C"/>
    <property type="match status" value="1"/>
</dbReference>
<dbReference type="InterPro" id="IPR000313">
    <property type="entry name" value="PWWP_dom"/>
</dbReference>
<dbReference type="InterPro" id="IPR001965">
    <property type="entry name" value="Znf_PHD"/>
</dbReference>
<evidence type="ECO:0000256" key="11">
    <source>
        <dbReference type="ARBA" id="ARBA00023242"/>
    </source>
</evidence>
<keyword evidence="10" id="KW-0804">Transcription</keyword>
<dbReference type="Proteomes" id="UP000694844">
    <property type="component" value="Chromosome 1"/>
</dbReference>
<dbReference type="InterPro" id="IPR057053">
    <property type="entry name" value="MYND_ZMYND11_ZMYD8"/>
</dbReference>
<dbReference type="PROSITE" id="PS50016">
    <property type="entry name" value="ZF_PHD_2"/>
    <property type="match status" value="1"/>
</dbReference>
<feature type="compositionally biased region" description="Low complexity" evidence="14">
    <location>
        <begin position="508"/>
        <end position="518"/>
    </location>
</feature>
<feature type="region of interest" description="Disordered" evidence="14">
    <location>
        <begin position="1"/>
        <end position="67"/>
    </location>
</feature>
<dbReference type="RefSeq" id="XP_022319458.1">
    <property type="nucleotide sequence ID" value="XM_022463750.1"/>
</dbReference>
<feature type="compositionally biased region" description="Low complexity" evidence="14">
    <location>
        <begin position="965"/>
        <end position="982"/>
    </location>
</feature>
<name>A0A8B8CUH6_CRAVI</name>
<dbReference type="InterPro" id="IPR001487">
    <property type="entry name" value="Bromodomain"/>
</dbReference>
<evidence type="ECO:0000256" key="10">
    <source>
        <dbReference type="ARBA" id="ARBA00023163"/>
    </source>
</evidence>
<dbReference type="RefSeq" id="XP_022319442.1">
    <property type="nucleotide sequence ID" value="XM_022463734.1"/>
</dbReference>
<dbReference type="InterPro" id="IPR002893">
    <property type="entry name" value="Znf_MYND"/>
</dbReference>
<dbReference type="InterPro" id="IPR009057">
    <property type="entry name" value="Homeodomain-like_sf"/>
</dbReference>
<dbReference type="PROSITE" id="PS50812">
    <property type="entry name" value="PWWP"/>
    <property type="match status" value="1"/>
</dbReference>